<sequence>MEPLVPGLHSDGKFYVQGILEDHSFDTNTSGVLDSLVDLSTEKVEFGGTSNDIFYLILLGKSDIQACQCVETLTSPYWLTLSFGCFGTDFGEPIQLTYIGSGVILTSLATIFGGTVGQEVVKACSRKLHPVHQFFYFDSVESLSVDTLNPGEVEPQFCRYDDQIGVFGYKLQKKLEDAKVFIVGAVALGCEFLTNWALMGVCCGSKGKLTITDDDCSLICSVITWGGGEYLVDEQGLGVFGEVEGGGELKDAVGGERDVDESLDGVDLGFLWAGVVGGLEGRGAEEPDEGGVREGAGEEVEEVVGGEGSLGGEENRTGLAGGGEEEGVERVLGGREGREGL</sequence>
<reference evidence="3" key="1">
    <citation type="submission" date="2021-03" db="EMBL/GenBank/DDBJ databases">
        <authorList>
            <person name="Li Z."/>
            <person name="Yang C."/>
        </authorList>
    </citation>
    <scope>NUCLEOTIDE SEQUENCE</scope>
    <source>
        <strain evidence="3">Dzin_1.0</strain>
        <tissue evidence="3">Leaf</tissue>
    </source>
</reference>
<feature type="domain" description="THIF-type NAD/FAD binding fold" evidence="2">
    <location>
        <begin position="160"/>
        <end position="215"/>
    </location>
</feature>
<dbReference type="PANTHER" id="PTHR10953">
    <property type="entry name" value="UBIQUITIN-ACTIVATING ENZYME E1"/>
    <property type="match status" value="1"/>
</dbReference>
<dbReference type="GO" id="GO:0004839">
    <property type="term" value="F:ubiquitin activating enzyme activity"/>
    <property type="evidence" value="ECO:0007669"/>
    <property type="project" value="TreeGrafter"/>
</dbReference>
<dbReference type="GO" id="GO:0006511">
    <property type="term" value="P:ubiquitin-dependent protein catabolic process"/>
    <property type="evidence" value="ECO:0007669"/>
    <property type="project" value="TreeGrafter"/>
</dbReference>
<reference evidence="3" key="2">
    <citation type="journal article" date="2022" name="Hortic Res">
        <title>The genome of Dioscorea zingiberensis sheds light on the biosynthesis, origin and evolution of the medicinally important diosgenin saponins.</title>
        <authorList>
            <person name="Li Y."/>
            <person name="Tan C."/>
            <person name="Li Z."/>
            <person name="Guo J."/>
            <person name="Li S."/>
            <person name="Chen X."/>
            <person name="Wang C."/>
            <person name="Dai X."/>
            <person name="Yang H."/>
            <person name="Song W."/>
            <person name="Hou L."/>
            <person name="Xu J."/>
            <person name="Tong Z."/>
            <person name="Xu A."/>
            <person name="Yuan X."/>
            <person name="Wang W."/>
            <person name="Yang Q."/>
            <person name="Chen L."/>
            <person name="Sun Z."/>
            <person name="Wang K."/>
            <person name="Pan B."/>
            <person name="Chen J."/>
            <person name="Bao Y."/>
            <person name="Liu F."/>
            <person name="Qi X."/>
            <person name="Gang D.R."/>
            <person name="Wen J."/>
            <person name="Li J."/>
        </authorList>
    </citation>
    <scope>NUCLEOTIDE SEQUENCE</scope>
    <source>
        <strain evidence="3">Dzin_1.0</strain>
    </source>
</reference>
<dbReference type="Proteomes" id="UP001085076">
    <property type="component" value="Miscellaneous, Linkage group lg08"/>
</dbReference>
<gene>
    <name evidence="3" type="ORF">J5N97_025736</name>
</gene>
<dbReference type="GO" id="GO:0005737">
    <property type="term" value="C:cytoplasm"/>
    <property type="evidence" value="ECO:0007669"/>
    <property type="project" value="TreeGrafter"/>
</dbReference>
<name>A0A9D5C1Q0_9LILI</name>
<dbReference type="InterPro" id="IPR035985">
    <property type="entry name" value="Ubiquitin-activating_enz"/>
</dbReference>
<proteinExistence type="predicted"/>
<dbReference type="Gene3D" id="3.40.50.12550">
    <property type="entry name" value="Ubiquitin-activating enzyme E1, inactive adenylation domain, subdomain 2"/>
    <property type="match status" value="1"/>
</dbReference>
<evidence type="ECO:0000256" key="1">
    <source>
        <dbReference type="SAM" id="MobiDB-lite"/>
    </source>
</evidence>
<dbReference type="OrthoDB" id="10252231at2759"/>
<protein>
    <recommendedName>
        <fullName evidence="2">THIF-type NAD/FAD binding fold domain-containing protein</fullName>
    </recommendedName>
</protein>
<comment type="caution">
    <text evidence="3">The sequence shown here is derived from an EMBL/GenBank/DDBJ whole genome shotgun (WGS) entry which is preliminary data.</text>
</comment>
<accession>A0A9D5C1Q0</accession>
<dbReference type="GO" id="GO:0005634">
    <property type="term" value="C:nucleus"/>
    <property type="evidence" value="ECO:0007669"/>
    <property type="project" value="TreeGrafter"/>
</dbReference>
<dbReference type="SUPFAM" id="SSF69572">
    <property type="entry name" value="Activating enzymes of the ubiquitin-like proteins"/>
    <property type="match status" value="2"/>
</dbReference>
<dbReference type="PANTHER" id="PTHR10953:SF4">
    <property type="entry name" value="UBIQUITIN-ACTIVATING ENZYME E1 C-TERMINAL DOMAIN-CONTAINING PROTEIN"/>
    <property type="match status" value="1"/>
</dbReference>
<organism evidence="3 4">
    <name type="scientific">Dioscorea zingiberensis</name>
    <dbReference type="NCBI Taxonomy" id="325984"/>
    <lineage>
        <taxon>Eukaryota</taxon>
        <taxon>Viridiplantae</taxon>
        <taxon>Streptophyta</taxon>
        <taxon>Embryophyta</taxon>
        <taxon>Tracheophyta</taxon>
        <taxon>Spermatophyta</taxon>
        <taxon>Magnoliopsida</taxon>
        <taxon>Liliopsida</taxon>
        <taxon>Dioscoreales</taxon>
        <taxon>Dioscoreaceae</taxon>
        <taxon>Dioscorea</taxon>
    </lineage>
</organism>
<dbReference type="AlphaFoldDB" id="A0A9D5C1Q0"/>
<feature type="compositionally biased region" description="Basic and acidic residues" evidence="1">
    <location>
        <begin position="282"/>
        <end position="296"/>
    </location>
</feature>
<dbReference type="Pfam" id="PF00899">
    <property type="entry name" value="ThiF"/>
    <property type="match status" value="1"/>
</dbReference>
<evidence type="ECO:0000313" key="3">
    <source>
        <dbReference type="EMBL" id="KAJ0964598.1"/>
    </source>
</evidence>
<dbReference type="EMBL" id="JAGGNH010000008">
    <property type="protein sequence ID" value="KAJ0964598.1"/>
    <property type="molecule type" value="Genomic_DNA"/>
</dbReference>
<keyword evidence="4" id="KW-1185">Reference proteome</keyword>
<evidence type="ECO:0000313" key="4">
    <source>
        <dbReference type="Proteomes" id="UP001085076"/>
    </source>
</evidence>
<dbReference type="InterPro" id="IPR000594">
    <property type="entry name" value="ThiF_NAD_FAD-bd"/>
</dbReference>
<dbReference type="GO" id="GO:0006974">
    <property type="term" value="P:DNA damage response"/>
    <property type="evidence" value="ECO:0007669"/>
    <property type="project" value="TreeGrafter"/>
</dbReference>
<dbReference type="Gene3D" id="3.40.50.720">
    <property type="entry name" value="NAD(P)-binding Rossmann-like Domain"/>
    <property type="match status" value="1"/>
</dbReference>
<dbReference type="InterPro" id="IPR045886">
    <property type="entry name" value="ThiF/MoeB/HesA"/>
</dbReference>
<feature type="compositionally biased region" description="Basic and acidic residues" evidence="1">
    <location>
        <begin position="328"/>
        <end position="341"/>
    </location>
</feature>
<feature type="region of interest" description="Disordered" evidence="1">
    <location>
        <begin position="281"/>
        <end position="341"/>
    </location>
</feature>
<evidence type="ECO:0000259" key="2">
    <source>
        <dbReference type="Pfam" id="PF00899"/>
    </source>
</evidence>